<dbReference type="Gene3D" id="3.40.1580.10">
    <property type="entry name" value="SMI1/KNR4-like"/>
    <property type="match status" value="1"/>
</dbReference>
<organism evidence="2 3">
    <name type="scientific">Paenibacillus turicensis</name>
    <dbReference type="NCBI Taxonomy" id="160487"/>
    <lineage>
        <taxon>Bacteria</taxon>
        <taxon>Bacillati</taxon>
        <taxon>Bacillota</taxon>
        <taxon>Bacilli</taxon>
        <taxon>Bacillales</taxon>
        <taxon>Paenibacillaceae</taxon>
        <taxon>Paenibacillus</taxon>
    </lineage>
</organism>
<accession>A0ABS4FTC2</accession>
<dbReference type="RefSeq" id="WP_210089422.1">
    <property type="nucleotide sequence ID" value="NZ_JAGGKG010000010.1"/>
</dbReference>
<proteinExistence type="predicted"/>
<reference evidence="2 3" key="1">
    <citation type="submission" date="2021-03" db="EMBL/GenBank/DDBJ databases">
        <title>Genomic Encyclopedia of Type Strains, Phase IV (KMG-IV): sequencing the most valuable type-strain genomes for metagenomic binning, comparative biology and taxonomic classification.</title>
        <authorList>
            <person name="Goeker M."/>
        </authorList>
    </citation>
    <scope>NUCLEOTIDE SEQUENCE [LARGE SCALE GENOMIC DNA]</scope>
    <source>
        <strain evidence="2 3">DSM 14349</strain>
    </source>
</reference>
<dbReference type="InterPro" id="IPR037883">
    <property type="entry name" value="Knr4/Smi1-like_sf"/>
</dbReference>
<keyword evidence="3" id="KW-1185">Reference proteome</keyword>
<name>A0ABS4FTC2_9BACL</name>
<evidence type="ECO:0000313" key="3">
    <source>
        <dbReference type="Proteomes" id="UP001519272"/>
    </source>
</evidence>
<feature type="domain" description="Knr4/Smi1-like" evidence="1">
    <location>
        <begin position="34"/>
        <end position="136"/>
    </location>
</feature>
<protein>
    <recommendedName>
        <fullName evidence="1">Knr4/Smi1-like domain-containing protein</fullName>
    </recommendedName>
</protein>
<dbReference type="Pfam" id="PF09346">
    <property type="entry name" value="SMI1_KNR4"/>
    <property type="match status" value="1"/>
</dbReference>
<evidence type="ECO:0000313" key="2">
    <source>
        <dbReference type="EMBL" id="MBP1905806.1"/>
    </source>
</evidence>
<dbReference type="SUPFAM" id="SSF160631">
    <property type="entry name" value="SMI1/KNR4-like"/>
    <property type="match status" value="1"/>
</dbReference>
<evidence type="ECO:0000259" key="1">
    <source>
        <dbReference type="Pfam" id="PF09346"/>
    </source>
</evidence>
<sequence>MSIQSIIQNISCHNDCIIHPPIQSQILLEDGDLLPEDVKEFYKICNGIDLFNDSHCAVRIVSQQQFLLANPILVGEKCEYDISSHWYIIADIYDGNFLTVDLHPDRLGRCYDSHWDTHALVGSSTVIAPSFTALLTQLWNAQGADEWYWEQSSFQSLGDAYDGIIFN</sequence>
<comment type="caution">
    <text evidence="2">The sequence shown here is derived from an EMBL/GenBank/DDBJ whole genome shotgun (WGS) entry which is preliminary data.</text>
</comment>
<dbReference type="EMBL" id="JAGGKG010000010">
    <property type="protein sequence ID" value="MBP1905806.1"/>
    <property type="molecule type" value="Genomic_DNA"/>
</dbReference>
<gene>
    <name evidence="2" type="ORF">J2Z32_002454</name>
</gene>
<dbReference type="Proteomes" id="UP001519272">
    <property type="component" value="Unassembled WGS sequence"/>
</dbReference>
<dbReference type="InterPro" id="IPR018958">
    <property type="entry name" value="Knr4/Smi1-like_dom"/>
</dbReference>